<comment type="similarity">
    <text evidence="1 5">Belongs to the peptidase A1 family.</text>
</comment>
<dbReference type="InterPro" id="IPR034164">
    <property type="entry name" value="Pepsin-like_dom"/>
</dbReference>
<feature type="disulfide bond" evidence="4">
    <location>
        <begin position="268"/>
        <end position="301"/>
    </location>
</feature>
<organism evidence="7 8">
    <name type="scientific">Dacryopinax primogenitus (strain DJM 731)</name>
    <name type="common">Brown rot fungus</name>
    <dbReference type="NCBI Taxonomy" id="1858805"/>
    <lineage>
        <taxon>Eukaryota</taxon>
        <taxon>Fungi</taxon>
        <taxon>Dikarya</taxon>
        <taxon>Basidiomycota</taxon>
        <taxon>Agaricomycotina</taxon>
        <taxon>Dacrymycetes</taxon>
        <taxon>Dacrymycetales</taxon>
        <taxon>Dacrymycetaceae</taxon>
        <taxon>Dacryopinax</taxon>
    </lineage>
</organism>
<dbReference type="InterPro" id="IPR033121">
    <property type="entry name" value="PEPTIDASE_A1"/>
</dbReference>
<dbReference type="GO" id="GO:0004190">
    <property type="term" value="F:aspartic-type endopeptidase activity"/>
    <property type="evidence" value="ECO:0007669"/>
    <property type="project" value="UniProtKB-KW"/>
</dbReference>
<dbReference type="Pfam" id="PF00026">
    <property type="entry name" value="Asp"/>
    <property type="match status" value="1"/>
</dbReference>
<dbReference type="InterPro" id="IPR001969">
    <property type="entry name" value="Aspartic_peptidase_AS"/>
</dbReference>
<dbReference type="Proteomes" id="UP000030653">
    <property type="component" value="Unassembled WGS sequence"/>
</dbReference>
<keyword evidence="2 5" id="KW-0064">Aspartyl protease</keyword>
<accession>M5GDM7</accession>
<dbReference type="GO" id="GO:0006508">
    <property type="term" value="P:proteolysis"/>
    <property type="evidence" value="ECO:0007669"/>
    <property type="project" value="UniProtKB-KW"/>
</dbReference>
<dbReference type="PANTHER" id="PTHR47966">
    <property type="entry name" value="BETA-SITE APP-CLEAVING ENZYME, ISOFORM A-RELATED"/>
    <property type="match status" value="1"/>
</dbReference>
<dbReference type="PANTHER" id="PTHR47966:SF75">
    <property type="entry name" value="ENDOPEPTIDASE (CTSD), PUTATIVE (AFU_ORTHOLOGUE AFUA_4G07040)-RELATED"/>
    <property type="match status" value="1"/>
</dbReference>
<evidence type="ECO:0000313" key="8">
    <source>
        <dbReference type="Proteomes" id="UP000030653"/>
    </source>
</evidence>
<reference evidence="7 8" key="1">
    <citation type="journal article" date="2012" name="Science">
        <title>The Paleozoic origin of enzymatic lignin decomposition reconstructed from 31 fungal genomes.</title>
        <authorList>
            <person name="Floudas D."/>
            <person name="Binder M."/>
            <person name="Riley R."/>
            <person name="Barry K."/>
            <person name="Blanchette R.A."/>
            <person name="Henrissat B."/>
            <person name="Martinez A.T."/>
            <person name="Otillar R."/>
            <person name="Spatafora J.W."/>
            <person name="Yadav J.S."/>
            <person name="Aerts A."/>
            <person name="Benoit I."/>
            <person name="Boyd A."/>
            <person name="Carlson A."/>
            <person name="Copeland A."/>
            <person name="Coutinho P.M."/>
            <person name="de Vries R.P."/>
            <person name="Ferreira P."/>
            <person name="Findley K."/>
            <person name="Foster B."/>
            <person name="Gaskell J."/>
            <person name="Glotzer D."/>
            <person name="Gorecki P."/>
            <person name="Heitman J."/>
            <person name="Hesse C."/>
            <person name="Hori C."/>
            <person name="Igarashi K."/>
            <person name="Jurgens J.A."/>
            <person name="Kallen N."/>
            <person name="Kersten P."/>
            <person name="Kohler A."/>
            <person name="Kuees U."/>
            <person name="Kumar T.K.A."/>
            <person name="Kuo A."/>
            <person name="LaButti K."/>
            <person name="Larrondo L.F."/>
            <person name="Lindquist E."/>
            <person name="Ling A."/>
            <person name="Lombard V."/>
            <person name="Lucas S."/>
            <person name="Lundell T."/>
            <person name="Martin R."/>
            <person name="McLaughlin D.J."/>
            <person name="Morgenstern I."/>
            <person name="Morin E."/>
            <person name="Murat C."/>
            <person name="Nagy L.G."/>
            <person name="Nolan M."/>
            <person name="Ohm R.A."/>
            <person name="Patyshakuliyeva A."/>
            <person name="Rokas A."/>
            <person name="Ruiz-Duenas F.J."/>
            <person name="Sabat G."/>
            <person name="Salamov A."/>
            <person name="Samejima M."/>
            <person name="Schmutz J."/>
            <person name="Slot J.C."/>
            <person name="St John F."/>
            <person name="Stenlid J."/>
            <person name="Sun H."/>
            <person name="Sun S."/>
            <person name="Syed K."/>
            <person name="Tsang A."/>
            <person name="Wiebenga A."/>
            <person name="Young D."/>
            <person name="Pisabarro A."/>
            <person name="Eastwood D.C."/>
            <person name="Martin F."/>
            <person name="Cullen D."/>
            <person name="Grigoriev I.V."/>
            <person name="Hibbett D.S."/>
        </authorList>
    </citation>
    <scope>NUCLEOTIDE SEQUENCE [LARGE SCALE GENOMIC DNA]</scope>
    <source>
        <strain evidence="7 8">DJM-731 SS1</strain>
    </source>
</reference>
<dbReference type="SUPFAM" id="SSF50630">
    <property type="entry name" value="Acid proteases"/>
    <property type="match status" value="1"/>
</dbReference>
<evidence type="ECO:0000259" key="6">
    <source>
        <dbReference type="PROSITE" id="PS51767"/>
    </source>
</evidence>
<dbReference type="OrthoDB" id="2747330at2759"/>
<name>M5GDM7_DACPD</name>
<evidence type="ECO:0000256" key="4">
    <source>
        <dbReference type="PIRSR" id="PIRSR601461-2"/>
    </source>
</evidence>
<sequence length="342" mass="35556">MSFPLTLCPGLTTLRANDASYVASISIGTPPQQFEVDIDTGSPDFWVLSTYCKIIVLQGSSAYKTGQACSTSLGGVGRSSRTLVNTTKDFVETYGDGAVQGWVVSDDVTLAGLTLSNLKFGVVEYATADFGLASESSGGGLLGLSPSGLSSIGAPNPVEALHTAGLIPAPIISLKLSPPSGGELTFGALDPSAYIRSTLVTLPSEGSDFWAASIRALSVNGHAVKLSAQDVIFDTGTTLLYGPYADISALHSQIPGSSSAQGNFVVPCNPNASVVFNFGGQGFSLQSEDLPWEETGEEGLCLSGIQALEYGPASWVMGDVFLRNVYMSLDFRANTIQLAKLA</sequence>
<feature type="domain" description="Peptidase A1" evidence="6">
    <location>
        <begin position="21"/>
        <end position="339"/>
    </location>
</feature>
<proteinExistence type="inferred from homology"/>
<feature type="active site" evidence="3">
    <location>
        <position position="39"/>
    </location>
</feature>
<protein>
    <submittedName>
        <fullName evidence="7">Acid protease</fullName>
    </submittedName>
</protein>
<dbReference type="PROSITE" id="PS00141">
    <property type="entry name" value="ASP_PROTEASE"/>
    <property type="match status" value="2"/>
</dbReference>
<dbReference type="EMBL" id="JH795857">
    <property type="protein sequence ID" value="EJU04652.1"/>
    <property type="molecule type" value="Genomic_DNA"/>
</dbReference>
<gene>
    <name evidence="7" type="ORF">DACRYDRAFT_47214</name>
</gene>
<dbReference type="GeneID" id="63689809"/>
<keyword evidence="4" id="KW-1015">Disulfide bond</keyword>
<dbReference type="OMA" id="LYGEDIC"/>
<dbReference type="InterPro" id="IPR001461">
    <property type="entry name" value="Aspartic_peptidase_A1"/>
</dbReference>
<dbReference type="PRINTS" id="PR00792">
    <property type="entry name" value="PEPSIN"/>
</dbReference>
<dbReference type="InterPro" id="IPR021109">
    <property type="entry name" value="Peptidase_aspartic_dom_sf"/>
</dbReference>
<dbReference type="STRING" id="1858805.M5GDM7"/>
<evidence type="ECO:0000256" key="2">
    <source>
        <dbReference type="ARBA" id="ARBA00022750"/>
    </source>
</evidence>
<evidence type="ECO:0000256" key="3">
    <source>
        <dbReference type="PIRSR" id="PIRSR601461-1"/>
    </source>
</evidence>
<dbReference type="RefSeq" id="XP_040631546.1">
    <property type="nucleotide sequence ID" value="XM_040774747.1"/>
</dbReference>
<dbReference type="PROSITE" id="PS51767">
    <property type="entry name" value="PEPTIDASE_A1"/>
    <property type="match status" value="1"/>
</dbReference>
<keyword evidence="5" id="KW-0378">Hydrolase</keyword>
<keyword evidence="5 7" id="KW-0645">Protease</keyword>
<keyword evidence="8" id="KW-1185">Reference proteome</keyword>
<evidence type="ECO:0000256" key="1">
    <source>
        <dbReference type="ARBA" id="ARBA00007447"/>
    </source>
</evidence>
<dbReference type="Gene3D" id="2.40.70.10">
    <property type="entry name" value="Acid Proteases"/>
    <property type="match status" value="2"/>
</dbReference>
<dbReference type="CDD" id="cd05471">
    <property type="entry name" value="pepsin_like"/>
    <property type="match status" value="1"/>
</dbReference>
<dbReference type="AlphaFoldDB" id="M5GDM7"/>
<evidence type="ECO:0000256" key="5">
    <source>
        <dbReference type="RuleBase" id="RU000454"/>
    </source>
</evidence>
<evidence type="ECO:0000313" key="7">
    <source>
        <dbReference type="EMBL" id="EJU04652.1"/>
    </source>
</evidence>
<dbReference type="HOGENOM" id="CLU_013253_1_1_1"/>
<feature type="active site" evidence="3">
    <location>
        <position position="234"/>
    </location>
</feature>